<name>A0ABV5VXZ7_9BACL</name>
<dbReference type="EMBL" id="JBHMAG010000012">
    <property type="protein sequence ID" value="MFB9753145.1"/>
    <property type="molecule type" value="Genomic_DNA"/>
</dbReference>
<keyword evidence="8" id="KW-0413">Isomerase</keyword>
<sequence length="187" mass="20727">MSIIHEPALFDAAAGRLKGEGVSRSTRTIRELPGVFAAEEERASLDPTLPVYEVEMHDRCGEVEGGLYFGVSHVHPGKVGNEFFMTKGHFHQKRDRGEYYWGIEGNGLLLLMDEARHSWAERVFPGSLHYIAGHVAHRLINTGDVKMIVGACWPSDAGHDYEAILNEGFSVRVVEQDGSPVLLEARS</sequence>
<dbReference type="CDD" id="cd02218">
    <property type="entry name" value="cupin_PGI"/>
    <property type="match status" value="1"/>
</dbReference>
<dbReference type="InterPro" id="IPR011051">
    <property type="entry name" value="RmlC_Cupin_sf"/>
</dbReference>
<organism evidence="8 9">
    <name type="scientific">Paenibacillus hodogayensis</name>
    <dbReference type="NCBI Taxonomy" id="279208"/>
    <lineage>
        <taxon>Bacteria</taxon>
        <taxon>Bacillati</taxon>
        <taxon>Bacillota</taxon>
        <taxon>Bacilli</taxon>
        <taxon>Bacillales</taxon>
        <taxon>Paenibacillaceae</taxon>
        <taxon>Paenibacillus</taxon>
    </lineage>
</organism>
<evidence type="ECO:0000256" key="4">
    <source>
        <dbReference type="ARBA" id="ARBA00022432"/>
    </source>
</evidence>
<keyword evidence="5" id="KW-0324">Glycolysis</keyword>
<evidence type="ECO:0000256" key="3">
    <source>
        <dbReference type="ARBA" id="ARBA00011952"/>
    </source>
</evidence>
<evidence type="ECO:0000259" key="7">
    <source>
        <dbReference type="Pfam" id="PF06560"/>
    </source>
</evidence>
<comment type="caution">
    <text evidence="8">The sequence shown here is derived from an EMBL/GenBank/DDBJ whole genome shotgun (WGS) entry which is preliminary data.</text>
</comment>
<keyword evidence="9" id="KW-1185">Reference proteome</keyword>
<dbReference type="RefSeq" id="WP_344902231.1">
    <property type="nucleotide sequence ID" value="NZ_BAAAYO010000001.1"/>
</dbReference>
<dbReference type="SUPFAM" id="SSF51182">
    <property type="entry name" value="RmlC-like cupins"/>
    <property type="match status" value="1"/>
</dbReference>
<comment type="pathway">
    <text evidence="1">Carbohydrate degradation; glycolysis; D-glyceraldehyde 3-phosphate and glycerone phosphate from D-glucose: step 2/4.</text>
</comment>
<feature type="domain" description="Glucose-6-phosphate isomerase prokaryote" evidence="7">
    <location>
        <begin position="27"/>
        <end position="176"/>
    </location>
</feature>
<evidence type="ECO:0000313" key="9">
    <source>
        <dbReference type="Proteomes" id="UP001589619"/>
    </source>
</evidence>
<dbReference type="Gene3D" id="2.60.120.10">
    <property type="entry name" value="Jelly Rolls"/>
    <property type="match status" value="1"/>
</dbReference>
<keyword evidence="4" id="KW-0312">Gluconeogenesis</keyword>
<dbReference type="InterPro" id="IPR010551">
    <property type="entry name" value="G6P_isomerase_prok"/>
</dbReference>
<protein>
    <recommendedName>
        <fullName evidence="3">glucose-6-phosphate isomerase</fullName>
        <ecNumber evidence="3">5.3.1.9</ecNumber>
    </recommendedName>
</protein>
<proteinExistence type="inferred from homology"/>
<evidence type="ECO:0000256" key="1">
    <source>
        <dbReference type="ARBA" id="ARBA00004926"/>
    </source>
</evidence>
<accession>A0ABV5VXZ7</accession>
<evidence type="ECO:0000313" key="8">
    <source>
        <dbReference type="EMBL" id="MFB9753145.1"/>
    </source>
</evidence>
<evidence type="ECO:0000256" key="2">
    <source>
        <dbReference type="ARBA" id="ARBA00006542"/>
    </source>
</evidence>
<dbReference type="Proteomes" id="UP001589619">
    <property type="component" value="Unassembled WGS sequence"/>
</dbReference>
<dbReference type="InterPro" id="IPR014710">
    <property type="entry name" value="RmlC-like_jellyroll"/>
</dbReference>
<comment type="similarity">
    <text evidence="2">Belongs to the archaeal-type GPI family.</text>
</comment>
<comment type="catalytic activity">
    <reaction evidence="6">
        <text>alpha-D-glucose 6-phosphate = beta-D-fructose 6-phosphate</text>
        <dbReference type="Rhea" id="RHEA:11816"/>
        <dbReference type="ChEBI" id="CHEBI:57634"/>
        <dbReference type="ChEBI" id="CHEBI:58225"/>
        <dbReference type="EC" id="5.3.1.9"/>
    </reaction>
</comment>
<dbReference type="EC" id="5.3.1.9" evidence="3"/>
<gene>
    <name evidence="8" type="ORF">ACFFNY_16385</name>
</gene>
<dbReference type="Pfam" id="PF06560">
    <property type="entry name" value="GPI"/>
    <property type="match status" value="1"/>
</dbReference>
<evidence type="ECO:0000256" key="6">
    <source>
        <dbReference type="ARBA" id="ARBA00029321"/>
    </source>
</evidence>
<reference evidence="8 9" key="1">
    <citation type="submission" date="2024-09" db="EMBL/GenBank/DDBJ databases">
        <authorList>
            <person name="Sun Q."/>
            <person name="Mori K."/>
        </authorList>
    </citation>
    <scope>NUCLEOTIDE SEQUENCE [LARGE SCALE GENOMIC DNA]</scope>
    <source>
        <strain evidence="8 9">JCM 12520</strain>
    </source>
</reference>
<evidence type="ECO:0000256" key="5">
    <source>
        <dbReference type="ARBA" id="ARBA00023152"/>
    </source>
</evidence>
<dbReference type="GO" id="GO:0016853">
    <property type="term" value="F:isomerase activity"/>
    <property type="evidence" value="ECO:0007669"/>
    <property type="project" value="UniProtKB-KW"/>
</dbReference>